<dbReference type="Proteomes" id="UP000191257">
    <property type="component" value="Chromosome"/>
</dbReference>
<feature type="compositionally biased region" description="Basic residues" evidence="1">
    <location>
        <begin position="18"/>
        <end position="27"/>
    </location>
</feature>
<dbReference type="EMBL" id="CP020442">
    <property type="protein sequence ID" value="ARC36445.2"/>
    <property type="molecule type" value="Genomic_DNA"/>
</dbReference>
<dbReference type="KEGG" id="pye:A6J80_08655"/>
<dbReference type="eggNOG" id="COG2304">
    <property type="taxonomic scope" value="Bacteria"/>
</dbReference>
<dbReference type="Gene3D" id="3.40.50.410">
    <property type="entry name" value="von Willebrand factor, type A domain"/>
    <property type="match status" value="1"/>
</dbReference>
<proteinExistence type="predicted"/>
<feature type="compositionally biased region" description="Low complexity" evidence="1">
    <location>
        <begin position="111"/>
        <end position="143"/>
    </location>
</feature>
<dbReference type="STRING" id="147645.A6J80_08655"/>
<dbReference type="PROSITE" id="PS50234">
    <property type="entry name" value="VWFA"/>
    <property type="match status" value="1"/>
</dbReference>
<feature type="transmembrane region" description="Helical" evidence="2">
    <location>
        <begin position="461"/>
        <end position="479"/>
    </location>
</feature>
<evidence type="ECO:0000313" key="4">
    <source>
        <dbReference type="EMBL" id="ARC36445.2"/>
    </source>
</evidence>
<accession>A0A1V0GRF3</accession>
<dbReference type="InterPro" id="IPR050768">
    <property type="entry name" value="UPF0353/GerABKA_families"/>
</dbReference>
<gene>
    <name evidence="4" type="ORF">A6J80_08655</name>
</gene>
<dbReference type="PANTHER" id="PTHR22550:SF18">
    <property type="entry name" value="VWFA DOMAIN-CONTAINING PROTEIN"/>
    <property type="match status" value="1"/>
</dbReference>
<keyword evidence="2" id="KW-1133">Transmembrane helix</keyword>
<feature type="domain" description="VWFA" evidence="3">
    <location>
        <begin position="255"/>
        <end position="442"/>
    </location>
</feature>
<dbReference type="InterPro" id="IPR002035">
    <property type="entry name" value="VWF_A"/>
</dbReference>
<dbReference type="SMART" id="SM00327">
    <property type="entry name" value="VWA"/>
    <property type="match status" value="1"/>
</dbReference>
<evidence type="ECO:0000256" key="2">
    <source>
        <dbReference type="SAM" id="Phobius"/>
    </source>
</evidence>
<name>A0A1V0GRF3_9RHOB</name>
<keyword evidence="5" id="KW-1185">Reference proteome</keyword>
<evidence type="ECO:0000256" key="1">
    <source>
        <dbReference type="SAM" id="MobiDB-lite"/>
    </source>
</evidence>
<feature type="compositionally biased region" description="Pro residues" evidence="1">
    <location>
        <begin position="95"/>
        <end position="105"/>
    </location>
</feature>
<dbReference type="AlphaFoldDB" id="A0A1V0GRF3"/>
<reference evidence="4" key="1">
    <citation type="submission" date="2017-12" db="EMBL/GenBank/DDBJ databases">
        <title>FDA dAtabase for Regulatory Grade micrObial Sequences (FDA-ARGOS): Supporting development and validation of Infectious Disease Dx tests.</title>
        <authorList>
            <person name="Campos J."/>
            <person name="Goldberg B."/>
            <person name="Tallon L."/>
            <person name="Sadzewicz L."/>
            <person name="Sengamalay N."/>
            <person name="Ott S."/>
            <person name="Godinez A."/>
            <person name="Nagaraj S."/>
            <person name="Vyas G."/>
            <person name="Aluvathingal J."/>
            <person name="Nadendla S."/>
            <person name="Geyer C."/>
            <person name="Nandy P."/>
            <person name="Hobson J."/>
            <person name="Sichtig H."/>
        </authorList>
    </citation>
    <scope>NUCLEOTIDE SEQUENCE</scope>
    <source>
        <strain evidence="4">FDAARGOS_252</strain>
    </source>
</reference>
<dbReference type="PANTHER" id="PTHR22550">
    <property type="entry name" value="SPORE GERMINATION PROTEIN"/>
    <property type="match status" value="1"/>
</dbReference>
<evidence type="ECO:0000259" key="3">
    <source>
        <dbReference type="PROSITE" id="PS50234"/>
    </source>
</evidence>
<keyword evidence="2" id="KW-0472">Membrane</keyword>
<keyword evidence="2" id="KW-0812">Transmembrane</keyword>
<organism evidence="4 5">
    <name type="scientific">Paracoccus yeei</name>
    <dbReference type="NCBI Taxonomy" id="147645"/>
    <lineage>
        <taxon>Bacteria</taxon>
        <taxon>Pseudomonadati</taxon>
        <taxon>Pseudomonadota</taxon>
        <taxon>Alphaproteobacteria</taxon>
        <taxon>Rhodobacterales</taxon>
        <taxon>Paracoccaceae</taxon>
        <taxon>Paracoccus</taxon>
    </lineage>
</organism>
<dbReference type="SUPFAM" id="SSF53300">
    <property type="entry name" value="vWA-like"/>
    <property type="match status" value="1"/>
</dbReference>
<dbReference type="InterPro" id="IPR036465">
    <property type="entry name" value="vWFA_dom_sf"/>
</dbReference>
<sequence length="482" mass="50216">MPCPRARHLPASPACRPIVRRARRGWRGRGCGSAACPPRPSPRPRNDPRHRRRPASAAPARAVHRTRLGRFSGSRRAGPDAGGAAGGHRHAGAAPPRPSAAPVPPVGAGRGSAAGRQAAGAGPHLGRTGQGPAARPAPGAVSRRAGRPRRGRGADPFRHAGTAAAEGGAVIELAQPLALLLLPLPLLARLWPARAATAQAMALPQGVAALAVPAPGPRRWRGLALVAGVWLGLCLALAQPQRIQMVPDRSASGRNIVIALDMSGSMATPDFALEGQTVTRLDAVKQVAEGFIRARTGDRIGLVLFADRAYVAAPLSHDLRAVALALADAQIGLTGRSTNISDGLGLAIRRVLAESSRSNVIVLLSDGRDTSALLDATQVARLAAERGVRIHTVALGPEDLESRPAARDAVDLATLRAIAEAAGGQTFRVRSMDDLRAMAEELDRLEPNPSERPPVAQARALWIWPAIMALVLALARGIGARE</sequence>
<evidence type="ECO:0000313" key="5">
    <source>
        <dbReference type="Proteomes" id="UP000191257"/>
    </source>
</evidence>
<dbReference type="Pfam" id="PF00092">
    <property type="entry name" value="VWA"/>
    <property type="match status" value="1"/>
</dbReference>
<protein>
    <recommendedName>
        <fullName evidence="3">VWFA domain-containing protein</fullName>
    </recommendedName>
</protein>
<feature type="region of interest" description="Disordered" evidence="1">
    <location>
        <begin position="1"/>
        <end position="159"/>
    </location>
</feature>